<keyword evidence="3" id="KW-1185">Reference proteome</keyword>
<feature type="transmembrane region" description="Helical" evidence="1">
    <location>
        <begin position="51"/>
        <end position="73"/>
    </location>
</feature>
<comment type="caution">
    <text evidence="2">The sequence shown here is derived from an EMBL/GenBank/DDBJ whole genome shotgun (WGS) entry which is preliminary data.</text>
</comment>
<evidence type="ECO:0000313" key="3">
    <source>
        <dbReference type="Proteomes" id="UP001150259"/>
    </source>
</evidence>
<organism evidence="2 3">
    <name type="scientific">Intrasporangium calvum</name>
    <dbReference type="NCBI Taxonomy" id="53358"/>
    <lineage>
        <taxon>Bacteria</taxon>
        <taxon>Bacillati</taxon>
        <taxon>Actinomycetota</taxon>
        <taxon>Actinomycetes</taxon>
        <taxon>Micrococcales</taxon>
        <taxon>Intrasporangiaceae</taxon>
        <taxon>Intrasporangium</taxon>
    </lineage>
</organism>
<keyword evidence="1" id="KW-0472">Membrane</keyword>
<reference evidence="2 3" key="1">
    <citation type="submission" date="2022-11" db="EMBL/GenBank/DDBJ databases">
        <title>Anaerobic phenanthrene biodegradation by a DNRA strain PheN6.</title>
        <authorList>
            <person name="Zhang Z."/>
        </authorList>
    </citation>
    <scope>NUCLEOTIDE SEQUENCE [LARGE SCALE GENOMIC DNA]</scope>
    <source>
        <strain evidence="2 3">PheN6</strain>
    </source>
</reference>
<keyword evidence="1" id="KW-1133">Transmembrane helix</keyword>
<evidence type="ECO:0000256" key="1">
    <source>
        <dbReference type="SAM" id="Phobius"/>
    </source>
</evidence>
<accession>A0ABT5GJF4</accession>
<sequence>MSPEPARIPNHKRFLITGALLGLVVGVWFGLREPGGPSYSQTVQYSMSTAVLFLGALGAFVGAGLAGVLAILLDRSGRQQ</sequence>
<protein>
    <submittedName>
        <fullName evidence="2">Uncharacterized protein</fullName>
    </submittedName>
</protein>
<dbReference type="Proteomes" id="UP001150259">
    <property type="component" value="Unassembled WGS sequence"/>
</dbReference>
<evidence type="ECO:0000313" key="2">
    <source>
        <dbReference type="EMBL" id="MDC5698331.1"/>
    </source>
</evidence>
<keyword evidence="1" id="KW-0812">Transmembrane</keyword>
<dbReference type="EMBL" id="JAPFQL010000062">
    <property type="protein sequence ID" value="MDC5698331.1"/>
    <property type="molecule type" value="Genomic_DNA"/>
</dbReference>
<name>A0ABT5GJF4_9MICO</name>
<dbReference type="RefSeq" id="WP_272462905.1">
    <property type="nucleotide sequence ID" value="NZ_JAPFQL010000062.1"/>
</dbReference>
<proteinExistence type="predicted"/>
<feature type="transmembrane region" description="Helical" evidence="1">
    <location>
        <begin position="12"/>
        <end position="31"/>
    </location>
</feature>
<gene>
    <name evidence="2" type="ORF">OO014_13815</name>
</gene>